<protein>
    <recommendedName>
        <fullName evidence="4">Putative HNH nuclease YajD</fullName>
    </recommendedName>
</protein>
<dbReference type="GO" id="GO:0005829">
    <property type="term" value="C:cytosol"/>
    <property type="evidence" value="ECO:0007669"/>
    <property type="project" value="TreeGrafter"/>
</dbReference>
<evidence type="ECO:0000256" key="5">
    <source>
        <dbReference type="SAM" id="MobiDB-lite"/>
    </source>
</evidence>
<reference evidence="7 8" key="1">
    <citation type="submission" date="2019-02" db="EMBL/GenBank/DDBJ databases">
        <title>Deep-cultivation of Planctomycetes and their phenomic and genomic characterization uncovers novel biology.</title>
        <authorList>
            <person name="Wiegand S."/>
            <person name="Jogler M."/>
            <person name="Boedeker C."/>
            <person name="Pinto D."/>
            <person name="Vollmers J."/>
            <person name="Rivas-Marin E."/>
            <person name="Kohn T."/>
            <person name="Peeters S.H."/>
            <person name="Heuer A."/>
            <person name="Rast P."/>
            <person name="Oberbeckmann S."/>
            <person name="Bunk B."/>
            <person name="Jeske O."/>
            <person name="Meyerdierks A."/>
            <person name="Storesund J.E."/>
            <person name="Kallscheuer N."/>
            <person name="Luecker S."/>
            <person name="Lage O.M."/>
            <person name="Pohl T."/>
            <person name="Merkel B.J."/>
            <person name="Hornburger P."/>
            <person name="Mueller R.-W."/>
            <person name="Bruemmer F."/>
            <person name="Labrenz M."/>
            <person name="Spormann A.M."/>
            <person name="Op den Camp H."/>
            <person name="Overmann J."/>
            <person name="Amann R."/>
            <person name="Jetten M.S.M."/>
            <person name="Mascher T."/>
            <person name="Medema M.H."/>
            <person name="Devos D.P."/>
            <person name="Kaster A.-K."/>
            <person name="Ovreas L."/>
            <person name="Rohde M."/>
            <person name="Galperin M.Y."/>
            <person name="Jogler C."/>
        </authorList>
    </citation>
    <scope>NUCLEOTIDE SEQUENCE [LARGE SCALE GENOMIC DNA]</scope>
    <source>
        <strain evidence="7 8">KS4</strain>
    </source>
</reference>
<accession>A0A517YU42</accession>
<evidence type="ECO:0000256" key="3">
    <source>
        <dbReference type="ARBA" id="ARBA00038412"/>
    </source>
</evidence>
<proteinExistence type="inferred from homology"/>
<dbReference type="Pfam" id="PF01844">
    <property type="entry name" value="HNH"/>
    <property type="match status" value="1"/>
</dbReference>
<organism evidence="7 8">
    <name type="scientific">Poriferisphaera corsica</name>
    <dbReference type="NCBI Taxonomy" id="2528020"/>
    <lineage>
        <taxon>Bacteria</taxon>
        <taxon>Pseudomonadati</taxon>
        <taxon>Planctomycetota</taxon>
        <taxon>Phycisphaerae</taxon>
        <taxon>Phycisphaerales</taxon>
        <taxon>Phycisphaeraceae</taxon>
        <taxon>Poriferisphaera</taxon>
    </lineage>
</organism>
<evidence type="ECO:0000313" key="8">
    <source>
        <dbReference type="Proteomes" id="UP000317369"/>
    </source>
</evidence>
<comment type="similarity">
    <text evidence="3">Belongs to the HNH nuclease family.</text>
</comment>
<feature type="region of interest" description="Disordered" evidence="5">
    <location>
        <begin position="28"/>
        <end position="47"/>
    </location>
</feature>
<keyword evidence="2" id="KW-0378">Hydrolase</keyword>
<evidence type="ECO:0000256" key="4">
    <source>
        <dbReference type="ARBA" id="ARBA00040194"/>
    </source>
</evidence>
<gene>
    <name evidence="7" type="ORF">KS4_18210</name>
</gene>
<dbReference type="OrthoDB" id="292052at2"/>
<dbReference type="AlphaFoldDB" id="A0A517YU42"/>
<name>A0A517YU42_9BACT</name>
<dbReference type="GO" id="GO:0004519">
    <property type="term" value="F:endonuclease activity"/>
    <property type="evidence" value="ECO:0007669"/>
    <property type="project" value="UniProtKB-KW"/>
</dbReference>
<evidence type="ECO:0000313" key="7">
    <source>
        <dbReference type="EMBL" id="QDU33764.1"/>
    </source>
</evidence>
<evidence type="ECO:0000259" key="6">
    <source>
        <dbReference type="Pfam" id="PF01844"/>
    </source>
</evidence>
<dbReference type="KEGG" id="pcor:KS4_18210"/>
<dbReference type="GO" id="GO:0003676">
    <property type="term" value="F:nucleic acid binding"/>
    <property type="evidence" value="ECO:0007669"/>
    <property type="project" value="InterPro"/>
</dbReference>
<dbReference type="EMBL" id="CP036425">
    <property type="protein sequence ID" value="QDU33764.1"/>
    <property type="molecule type" value="Genomic_DNA"/>
</dbReference>
<sequence>MPQVFLCNNPGCGARLQVRGWCDRHTKQGEQQATQRHKEYDDNRRNKEAADFYHSKEWREVRVKALRRDNHLCKQCEKAGKLTPATIVHHVLEARERPDLRTHLPNLESVCAACHNRLHGREKRSRKGEGG</sequence>
<keyword evidence="1" id="KW-0540">Nuclease</keyword>
<dbReference type="GO" id="GO:0016787">
    <property type="term" value="F:hydrolase activity"/>
    <property type="evidence" value="ECO:0007669"/>
    <property type="project" value="UniProtKB-KW"/>
</dbReference>
<dbReference type="PANTHER" id="PTHR41286:SF1">
    <property type="entry name" value="HNH NUCLEASE YAJD-RELATED"/>
    <property type="match status" value="1"/>
</dbReference>
<feature type="domain" description="HNH" evidence="6">
    <location>
        <begin position="73"/>
        <end position="120"/>
    </location>
</feature>
<dbReference type="PANTHER" id="PTHR41286">
    <property type="entry name" value="HNH NUCLEASE YAJD-RELATED"/>
    <property type="match status" value="1"/>
</dbReference>
<feature type="compositionally biased region" description="Basic and acidic residues" evidence="5">
    <location>
        <begin position="36"/>
        <end position="47"/>
    </location>
</feature>
<dbReference type="GO" id="GO:0008270">
    <property type="term" value="F:zinc ion binding"/>
    <property type="evidence" value="ECO:0007669"/>
    <property type="project" value="InterPro"/>
</dbReference>
<evidence type="ECO:0000256" key="2">
    <source>
        <dbReference type="ARBA" id="ARBA00022801"/>
    </source>
</evidence>
<dbReference type="InterPro" id="IPR002711">
    <property type="entry name" value="HNH"/>
</dbReference>
<evidence type="ECO:0000256" key="1">
    <source>
        <dbReference type="ARBA" id="ARBA00022722"/>
    </source>
</evidence>
<dbReference type="RefSeq" id="WP_145077054.1">
    <property type="nucleotide sequence ID" value="NZ_CP036425.1"/>
</dbReference>
<keyword evidence="8" id="KW-1185">Reference proteome</keyword>
<dbReference type="Proteomes" id="UP000317369">
    <property type="component" value="Chromosome"/>
</dbReference>
<keyword evidence="7" id="KW-0255">Endonuclease</keyword>